<organism evidence="1">
    <name type="scientific">freshwater metagenome</name>
    <dbReference type="NCBI Taxonomy" id="449393"/>
    <lineage>
        <taxon>unclassified sequences</taxon>
        <taxon>metagenomes</taxon>
        <taxon>ecological metagenomes</taxon>
    </lineage>
</organism>
<proteinExistence type="predicted"/>
<reference evidence="1" key="1">
    <citation type="submission" date="2020-05" db="EMBL/GenBank/DDBJ databases">
        <authorList>
            <person name="Chiriac C."/>
            <person name="Salcher M."/>
            <person name="Ghai R."/>
            <person name="Kavagutti S V."/>
        </authorList>
    </citation>
    <scope>NUCLEOTIDE SEQUENCE</scope>
</reference>
<name>A0A6J6SPN8_9ZZZZ</name>
<dbReference type="Pfam" id="PF09754">
    <property type="entry name" value="PAC2"/>
    <property type="match status" value="1"/>
</dbReference>
<evidence type="ECO:0000313" key="2">
    <source>
        <dbReference type="EMBL" id="CAB4832023.1"/>
    </source>
</evidence>
<dbReference type="EMBL" id="CAFBMH010000025">
    <property type="protein sequence ID" value="CAB4902806.1"/>
    <property type="molecule type" value="Genomic_DNA"/>
</dbReference>
<evidence type="ECO:0000313" key="1">
    <source>
        <dbReference type="EMBL" id="CAB4736713.1"/>
    </source>
</evidence>
<dbReference type="InterPro" id="IPR038389">
    <property type="entry name" value="PSMG2_sf"/>
</dbReference>
<dbReference type="Gene3D" id="3.40.50.10900">
    <property type="entry name" value="PAC-like subunit"/>
    <property type="match status" value="1"/>
</dbReference>
<dbReference type="EMBL" id="CAFBOS010000089">
    <property type="protein sequence ID" value="CAB4999555.1"/>
    <property type="molecule type" value="Genomic_DNA"/>
</dbReference>
<evidence type="ECO:0000313" key="4">
    <source>
        <dbReference type="EMBL" id="CAB4999555.1"/>
    </source>
</evidence>
<gene>
    <name evidence="1" type="ORF">UFOPK2754_00874</name>
    <name evidence="2" type="ORF">UFOPK3139_01587</name>
    <name evidence="3" type="ORF">UFOPK3543_00954</name>
    <name evidence="4" type="ORF">UFOPK3967_01538</name>
</gene>
<dbReference type="PIRSF" id="PIRSF028754">
    <property type="entry name" value="UCP028754"/>
    <property type="match status" value="1"/>
</dbReference>
<evidence type="ECO:0000313" key="3">
    <source>
        <dbReference type="EMBL" id="CAB4902806.1"/>
    </source>
</evidence>
<sequence length="284" mass="31335">MTELIWDAEPITERPLVVLAFRGLFDAASAATNAVNWVRERAPSSLVAHIDPELLFDFTQQRPSVRVLPDGRREIVWPENEFHVLRFDDRRDLVVCSGTEPHLRWRSFSEHILAIAQRCGAEMVVTLGAMVGVVAHSRPLPVTGSATNPALAERLGLGSPSYEGPTGVIGTLHDLLDRAGMPVISLRVAVPHYVPSPPNPKATHALLRRLEEVTRLDLGARALEPSATDWEHQVSAAAADDPQVITYVRRLEEQYDAEEPLPSGDDLAAELEAFLREQRGDTES</sequence>
<accession>A0A6J6SPN8</accession>
<dbReference type="EMBL" id="CAFABA010000062">
    <property type="protein sequence ID" value="CAB4832023.1"/>
    <property type="molecule type" value="Genomic_DNA"/>
</dbReference>
<dbReference type="EMBL" id="CAEZYR010000023">
    <property type="protein sequence ID" value="CAB4736713.1"/>
    <property type="molecule type" value="Genomic_DNA"/>
</dbReference>
<protein>
    <submittedName>
        <fullName evidence="1">Unannotated protein</fullName>
    </submittedName>
</protein>
<dbReference type="AlphaFoldDB" id="A0A6J6SPN8"/>
<dbReference type="SUPFAM" id="SSF159659">
    <property type="entry name" value="Cgl1923-like"/>
    <property type="match status" value="1"/>
</dbReference>
<dbReference type="InterPro" id="IPR008492">
    <property type="entry name" value="Rv2714-like"/>
</dbReference>
<dbReference type="InterPro" id="IPR019151">
    <property type="entry name" value="Proteasome_assmbl_chaperone_2"/>
</dbReference>